<evidence type="ECO:0000256" key="1">
    <source>
        <dbReference type="SAM" id="Phobius"/>
    </source>
</evidence>
<dbReference type="EMBL" id="WNTK01002196">
    <property type="protein sequence ID" value="KAG9466256.1"/>
    <property type="molecule type" value="Genomic_DNA"/>
</dbReference>
<gene>
    <name evidence="2" type="ORF">GDO78_016921</name>
</gene>
<keyword evidence="1" id="KW-0472">Membrane</keyword>
<dbReference type="AlphaFoldDB" id="A0A8J6ECS4"/>
<reference evidence="2" key="1">
    <citation type="thesis" date="2020" institute="ProQuest LLC" country="789 East Eisenhower Parkway, Ann Arbor, MI, USA">
        <title>Comparative Genomics and Chromosome Evolution.</title>
        <authorList>
            <person name="Mudd A.B."/>
        </authorList>
    </citation>
    <scope>NUCLEOTIDE SEQUENCE</scope>
    <source>
        <strain evidence="2">HN-11 Male</strain>
        <tissue evidence="2">Kidney and liver</tissue>
    </source>
</reference>
<keyword evidence="1" id="KW-1133">Transmembrane helix</keyword>
<protein>
    <submittedName>
        <fullName evidence="2">Uncharacterized protein</fullName>
    </submittedName>
</protein>
<evidence type="ECO:0000313" key="2">
    <source>
        <dbReference type="EMBL" id="KAG9466256.1"/>
    </source>
</evidence>
<evidence type="ECO:0000313" key="3">
    <source>
        <dbReference type="Proteomes" id="UP000770717"/>
    </source>
</evidence>
<dbReference type="Proteomes" id="UP000770717">
    <property type="component" value="Unassembled WGS sequence"/>
</dbReference>
<name>A0A8J6ECS4_ELECQ</name>
<accession>A0A8J6ECS4</accession>
<feature type="transmembrane region" description="Helical" evidence="1">
    <location>
        <begin position="76"/>
        <end position="94"/>
    </location>
</feature>
<sequence length="125" mass="14393">MSAWSPLLPMLFSPNYLVWWVGSSKESPCCFKLLPCTHYRGHCALGNFHCSRNVFVAFYRFVPPHNPVSELYRQLFPPYGLVLVLICIVSCVSFKKMSNAFPTDGLQSKCINISKMIKRNWRLQS</sequence>
<keyword evidence="1" id="KW-0812">Transmembrane</keyword>
<keyword evidence="3" id="KW-1185">Reference proteome</keyword>
<comment type="caution">
    <text evidence="2">The sequence shown here is derived from an EMBL/GenBank/DDBJ whole genome shotgun (WGS) entry which is preliminary data.</text>
</comment>
<organism evidence="2 3">
    <name type="scientific">Eleutherodactylus coqui</name>
    <name type="common">Puerto Rican coqui</name>
    <dbReference type="NCBI Taxonomy" id="57060"/>
    <lineage>
        <taxon>Eukaryota</taxon>
        <taxon>Metazoa</taxon>
        <taxon>Chordata</taxon>
        <taxon>Craniata</taxon>
        <taxon>Vertebrata</taxon>
        <taxon>Euteleostomi</taxon>
        <taxon>Amphibia</taxon>
        <taxon>Batrachia</taxon>
        <taxon>Anura</taxon>
        <taxon>Neobatrachia</taxon>
        <taxon>Hyloidea</taxon>
        <taxon>Eleutherodactylidae</taxon>
        <taxon>Eleutherodactylinae</taxon>
        <taxon>Eleutherodactylus</taxon>
        <taxon>Eleutherodactylus</taxon>
    </lineage>
</organism>
<proteinExistence type="predicted"/>